<evidence type="ECO:0000313" key="2">
    <source>
        <dbReference type="Proteomes" id="UP000694856"/>
    </source>
</evidence>
<feature type="region of interest" description="Disordered" evidence="1">
    <location>
        <begin position="128"/>
        <end position="161"/>
    </location>
</feature>
<feature type="region of interest" description="Disordered" evidence="1">
    <location>
        <begin position="198"/>
        <end position="223"/>
    </location>
</feature>
<keyword evidence="2" id="KW-1185">Reference proteome</keyword>
<dbReference type="GO" id="GO:0004888">
    <property type="term" value="F:transmembrane signaling receptor activity"/>
    <property type="evidence" value="ECO:0007669"/>
    <property type="project" value="InterPro"/>
</dbReference>
<evidence type="ECO:0000313" key="3">
    <source>
        <dbReference type="RefSeq" id="XP_032348247.1"/>
    </source>
</evidence>
<dbReference type="AlphaFoldDB" id="A0A8B8U1C5"/>
<sequence>MAQSFLGSRTPWVALCWVTHIFVASKHQHVLGPFLRALHACLYLPWLLLPLGLYSPPSVAAQGPPQAPDHVHAVWAPTGICSHIVRSSTRQPLQVSPILARGTTPPGCSGQKLWCCACRLSPPTADPQQVLPTVHPGASPLSPAPAPARPPSPLPGKQKHVAQKCLGPSAAGSLGQPPSESVYTDLQCRETEVYTCIQKESSSPSSNQGLLSQEKQRRFEDDSEFNLVYENL</sequence>
<organism evidence="2 3">
    <name type="scientific">Camelus ferus</name>
    <name type="common">Wild bactrian camel</name>
    <name type="synonym">Camelus bactrianus ferus</name>
    <dbReference type="NCBI Taxonomy" id="419612"/>
    <lineage>
        <taxon>Eukaryota</taxon>
        <taxon>Metazoa</taxon>
        <taxon>Chordata</taxon>
        <taxon>Craniata</taxon>
        <taxon>Vertebrata</taxon>
        <taxon>Euteleostomi</taxon>
        <taxon>Mammalia</taxon>
        <taxon>Eutheria</taxon>
        <taxon>Laurasiatheria</taxon>
        <taxon>Artiodactyla</taxon>
        <taxon>Tylopoda</taxon>
        <taxon>Camelidae</taxon>
        <taxon>Camelus</taxon>
    </lineage>
</organism>
<dbReference type="GO" id="GO:0045577">
    <property type="term" value="P:regulation of B cell differentiation"/>
    <property type="evidence" value="ECO:0007669"/>
    <property type="project" value="InterPro"/>
</dbReference>
<gene>
    <name evidence="3" type="primary">NFAM1</name>
</gene>
<evidence type="ECO:0000256" key="1">
    <source>
        <dbReference type="SAM" id="MobiDB-lite"/>
    </source>
</evidence>
<feature type="compositionally biased region" description="Pro residues" evidence="1">
    <location>
        <begin position="142"/>
        <end position="154"/>
    </location>
</feature>
<dbReference type="GO" id="GO:0045121">
    <property type="term" value="C:membrane raft"/>
    <property type="evidence" value="ECO:0007669"/>
    <property type="project" value="TreeGrafter"/>
</dbReference>
<dbReference type="GO" id="GO:0001819">
    <property type="term" value="P:positive regulation of cytokine production"/>
    <property type="evidence" value="ECO:0007669"/>
    <property type="project" value="InterPro"/>
</dbReference>
<dbReference type="RefSeq" id="XP_032348247.1">
    <property type="nucleotide sequence ID" value="XM_032492356.1"/>
</dbReference>
<dbReference type="GeneID" id="102520148"/>
<dbReference type="InterPro" id="IPR033549">
    <property type="entry name" value="NFAM1"/>
</dbReference>
<dbReference type="CTD" id="150372"/>
<name>A0A8B8U1C5_CAMFR</name>
<dbReference type="PANTHER" id="PTHR35680:SF1">
    <property type="entry name" value="NFAT ACTIVATION MOLECULE 1"/>
    <property type="match status" value="1"/>
</dbReference>
<dbReference type="GO" id="GO:0050861">
    <property type="term" value="P:positive regulation of B cell receptor signaling pathway"/>
    <property type="evidence" value="ECO:0007669"/>
    <property type="project" value="InterPro"/>
</dbReference>
<reference evidence="3" key="1">
    <citation type="submission" date="2025-08" db="UniProtKB">
        <authorList>
            <consortium name="RefSeq"/>
        </authorList>
    </citation>
    <scope>IDENTIFICATION</scope>
    <source>
        <tissue evidence="3">Ear skin</tissue>
    </source>
</reference>
<dbReference type="Proteomes" id="UP000694856">
    <property type="component" value="Chromosome 12"/>
</dbReference>
<accession>A0A8B8U1C5</accession>
<dbReference type="GO" id="GO:0050853">
    <property type="term" value="P:B cell receptor signaling pathway"/>
    <property type="evidence" value="ECO:0007669"/>
    <property type="project" value="TreeGrafter"/>
</dbReference>
<proteinExistence type="predicted"/>
<dbReference type="PANTHER" id="PTHR35680">
    <property type="entry name" value="NFAT ACTIVATION MOLECULE 1"/>
    <property type="match status" value="1"/>
</dbReference>
<protein>
    <submittedName>
        <fullName evidence="3">NFAT activation molecule 1 isoform X3</fullName>
    </submittedName>
</protein>